<sequence>MGKAVIGQDIRQKLMHHSNSTASIHFANGSAYDVVKIEGGSSYKDTMRRLSINDESDQDEDNSAAPSSKDRPNKPPRIVLPTWLQDKINYVSSLWPGRLPAPTPEAESLLWMLKALKAATEAYLEQSIQYVEITNPALLGSSAIYMASIGSASSALGLERGRPTFLAAEAAARTHNIRGRCDEWYDFPEGFNEDDTQYRLFVAVGYNRAAFSVFLMDEVCDTIFDLRTYHNSSLGSDSALPREERHAMLKNALEDITRRPYQSKFNHERIQDVVLFGEATEDRVLRSVLEDVFGSGLDKLDVGGRQNAIDPLFAASRGAARDSQLWDIGASNDPQGCPI</sequence>
<evidence type="ECO:0000313" key="2">
    <source>
        <dbReference type="EMBL" id="KAG9681478.1"/>
    </source>
</evidence>
<evidence type="ECO:0000256" key="1">
    <source>
        <dbReference type="SAM" id="MobiDB-lite"/>
    </source>
</evidence>
<feature type="region of interest" description="Disordered" evidence="1">
    <location>
        <begin position="52"/>
        <end position="78"/>
    </location>
</feature>
<organism evidence="2 3">
    <name type="scientific">Aureobasidium melanogenum</name>
    <name type="common">Aureobasidium pullulans var. melanogenum</name>
    <dbReference type="NCBI Taxonomy" id="46634"/>
    <lineage>
        <taxon>Eukaryota</taxon>
        <taxon>Fungi</taxon>
        <taxon>Dikarya</taxon>
        <taxon>Ascomycota</taxon>
        <taxon>Pezizomycotina</taxon>
        <taxon>Dothideomycetes</taxon>
        <taxon>Dothideomycetidae</taxon>
        <taxon>Dothideales</taxon>
        <taxon>Saccotheciaceae</taxon>
        <taxon>Aureobasidium</taxon>
    </lineage>
</organism>
<dbReference type="AlphaFoldDB" id="A0A9P8E646"/>
<dbReference type="Proteomes" id="UP000779574">
    <property type="component" value="Unassembled WGS sequence"/>
</dbReference>
<gene>
    <name evidence="2" type="ORF">KCU76_g14472</name>
</gene>
<protein>
    <submittedName>
        <fullName evidence="2">Uncharacterized protein</fullName>
    </submittedName>
</protein>
<evidence type="ECO:0000313" key="3">
    <source>
        <dbReference type="Proteomes" id="UP000779574"/>
    </source>
</evidence>
<comment type="caution">
    <text evidence="2">The sequence shown here is derived from an EMBL/GenBank/DDBJ whole genome shotgun (WGS) entry which is preliminary data.</text>
</comment>
<proteinExistence type="predicted"/>
<name>A0A9P8E646_AURME</name>
<reference evidence="2" key="1">
    <citation type="journal article" date="2021" name="J Fungi (Basel)">
        <title>Virulence traits and population genomics of the black yeast Aureobasidium melanogenum.</title>
        <authorList>
            <person name="Cernosa A."/>
            <person name="Sun X."/>
            <person name="Gostincar C."/>
            <person name="Fang C."/>
            <person name="Gunde-Cimerman N."/>
            <person name="Song Z."/>
        </authorList>
    </citation>
    <scope>NUCLEOTIDE SEQUENCE</scope>
    <source>
        <strain evidence="2">EXF-9911</strain>
    </source>
</reference>
<reference evidence="2" key="2">
    <citation type="submission" date="2021-08" db="EMBL/GenBank/DDBJ databases">
        <authorList>
            <person name="Gostincar C."/>
            <person name="Sun X."/>
            <person name="Song Z."/>
            <person name="Gunde-Cimerman N."/>
        </authorList>
    </citation>
    <scope>NUCLEOTIDE SEQUENCE</scope>
    <source>
        <strain evidence="2">EXF-9911</strain>
    </source>
</reference>
<feature type="non-terminal residue" evidence="2">
    <location>
        <position position="339"/>
    </location>
</feature>
<dbReference type="OrthoDB" id="3643156at2759"/>
<dbReference type="EMBL" id="JAHFXF010000876">
    <property type="protein sequence ID" value="KAG9681478.1"/>
    <property type="molecule type" value="Genomic_DNA"/>
</dbReference>
<accession>A0A9P8E646</accession>